<proteinExistence type="predicted"/>
<feature type="domain" description="DUF2007" evidence="1">
    <location>
        <begin position="1"/>
        <end position="65"/>
    </location>
</feature>
<dbReference type="SUPFAM" id="SSF54913">
    <property type="entry name" value="GlnB-like"/>
    <property type="match status" value="1"/>
</dbReference>
<dbReference type="InterPro" id="IPR018551">
    <property type="entry name" value="DUF2007"/>
</dbReference>
<dbReference type="InterPro" id="IPR011322">
    <property type="entry name" value="N-reg_PII-like_a/b"/>
</dbReference>
<comment type="caution">
    <text evidence="2">The sequence shown here is derived from an EMBL/GenBank/DDBJ whole genome shotgun (WGS) entry which is preliminary data.</text>
</comment>
<keyword evidence="3" id="KW-1185">Reference proteome</keyword>
<evidence type="ECO:0000313" key="3">
    <source>
        <dbReference type="Proteomes" id="UP001549047"/>
    </source>
</evidence>
<sequence length="77" mass="8414">MEELVRTNDPVLISFLESLMRDAGIICMVADQTMSILDGSIGAIPRRVLVDSDRIDEARAIVTDAGLGAELRDRKPT</sequence>
<dbReference type="EMBL" id="JBEPMB010000006">
    <property type="protein sequence ID" value="MET3615202.1"/>
    <property type="molecule type" value="Genomic_DNA"/>
</dbReference>
<protein>
    <recommendedName>
        <fullName evidence="1">DUF2007 domain-containing protein</fullName>
    </recommendedName>
</protein>
<evidence type="ECO:0000313" key="2">
    <source>
        <dbReference type="EMBL" id="MET3615202.1"/>
    </source>
</evidence>
<gene>
    <name evidence="2" type="ORF">ABID16_003545</name>
</gene>
<organism evidence="2 3">
    <name type="scientific">Rhizobium aquaticum</name>
    <dbReference type="NCBI Taxonomy" id="1549636"/>
    <lineage>
        <taxon>Bacteria</taxon>
        <taxon>Pseudomonadati</taxon>
        <taxon>Pseudomonadota</taxon>
        <taxon>Alphaproteobacteria</taxon>
        <taxon>Hyphomicrobiales</taxon>
        <taxon>Rhizobiaceae</taxon>
        <taxon>Rhizobium/Agrobacterium group</taxon>
        <taxon>Rhizobium</taxon>
    </lineage>
</organism>
<dbReference type="RefSeq" id="WP_354557684.1">
    <property type="nucleotide sequence ID" value="NZ_JBEPMB010000006.1"/>
</dbReference>
<accession>A0ABV2J373</accession>
<name>A0ABV2J373_9HYPH</name>
<dbReference type="Proteomes" id="UP001549047">
    <property type="component" value="Unassembled WGS sequence"/>
</dbReference>
<evidence type="ECO:0000259" key="1">
    <source>
        <dbReference type="Pfam" id="PF09413"/>
    </source>
</evidence>
<dbReference type="Gene3D" id="3.30.70.790">
    <property type="entry name" value="UreE, C-terminal domain"/>
    <property type="match status" value="1"/>
</dbReference>
<dbReference type="Pfam" id="PF09413">
    <property type="entry name" value="DUF2007"/>
    <property type="match status" value="1"/>
</dbReference>
<reference evidence="2 3" key="1">
    <citation type="submission" date="2024-06" db="EMBL/GenBank/DDBJ databases">
        <title>Genomic Encyclopedia of Type Strains, Phase IV (KMG-IV): sequencing the most valuable type-strain genomes for metagenomic binning, comparative biology and taxonomic classification.</title>
        <authorList>
            <person name="Goeker M."/>
        </authorList>
    </citation>
    <scope>NUCLEOTIDE SEQUENCE [LARGE SCALE GENOMIC DNA]</scope>
    <source>
        <strain evidence="2 3">DSM 29780</strain>
    </source>
</reference>